<proteinExistence type="predicted"/>
<dbReference type="SUPFAM" id="SSF48317">
    <property type="entry name" value="Acid phosphatase/Vanadium-dependent haloperoxidase"/>
    <property type="match status" value="1"/>
</dbReference>
<evidence type="ECO:0000256" key="1">
    <source>
        <dbReference type="SAM" id="Phobius"/>
    </source>
</evidence>
<feature type="transmembrane region" description="Helical" evidence="1">
    <location>
        <begin position="91"/>
        <end position="109"/>
    </location>
</feature>
<name>A0A0G0NPI3_9BACT</name>
<comment type="caution">
    <text evidence="3">The sequence shown here is derived from an EMBL/GenBank/DDBJ whole genome shotgun (WGS) entry which is preliminary data.</text>
</comment>
<dbReference type="EMBL" id="LBVC01000005">
    <property type="protein sequence ID" value="KKQ79011.1"/>
    <property type="molecule type" value="Genomic_DNA"/>
</dbReference>
<dbReference type="PANTHER" id="PTHR14969">
    <property type="entry name" value="SPHINGOSINE-1-PHOSPHATE PHOSPHOHYDROLASE"/>
    <property type="match status" value="1"/>
</dbReference>
<evidence type="ECO:0000313" key="4">
    <source>
        <dbReference type="Proteomes" id="UP000034324"/>
    </source>
</evidence>
<sequence length="142" mass="15775">MVFGAEYIIYLTIILMFILAAKAGIKEKKALILAVFSIPIAILLIKFIHLFIITPRPFEAYADGASFPSRHASLMAAFFFSYVISRSKWAWLFIGLTAWVGVSRIYVGVHFPVDILGGAGVGLLSVVSAKIILKSFQKRFFL</sequence>
<dbReference type="Proteomes" id="UP000034324">
    <property type="component" value="Unassembled WGS sequence"/>
</dbReference>
<feature type="domain" description="Phosphatidic acid phosphatase type 2/haloperoxidase" evidence="2">
    <location>
        <begin position="29"/>
        <end position="130"/>
    </location>
</feature>
<evidence type="ECO:0000259" key="2">
    <source>
        <dbReference type="SMART" id="SM00014"/>
    </source>
</evidence>
<feature type="transmembrane region" description="Helical" evidence="1">
    <location>
        <begin position="115"/>
        <end position="133"/>
    </location>
</feature>
<dbReference type="InterPro" id="IPR036938">
    <property type="entry name" value="PAP2/HPO_sf"/>
</dbReference>
<keyword evidence="1" id="KW-1133">Transmembrane helix</keyword>
<dbReference type="Pfam" id="PF01569">
    <property type="entry name" value="PAP2"/>
    <property type="match status" value="1"/>
</dbReference>
<accession>A0A0G0NPI3</accession>
<organism evidence="3 4">
    <name type="scientific">Candidatus Daviesbacteria bacterium GW2011_GWF2_38_6</name>
    <dbReference type="NCBI Taxonomy" id="1618432"/>
    <lineage>
        <taxon>Bacteria</taxon>
        <taxon>Candidatus Daviesiibacteriota</taxon>
    </lineage>
</organism>
<feature type="transmembrane region" description="Helical" evidence="1">
    <location>
        <begin position="7"/>
        <end position="25"/>
    </location>
</feature>
<dbReference type="InterPro" id="IPR000326">
    <property type="entry name" value="PAP2/HPO"/>
</dbReference>
<dbReference type="Gene3D" id="1.20.144.10">
    <property type="entry name" value="Phosphatidic acid phosphatase type 2/haloperoxidase"/>
    <property type="match status" value="1"/>
</dbReference>
<protein>
    <submittedName>
        <fullName evidence="3">Phosphoesterase PA-phosphatase-like protein</fullName>
    </submittedName>
</protein>
<dbReference type="SMART" id="SM00014">
    <property type="entry name" value="acidPPc"/>
    <property type="match status" value="1"/>
</dbReference>
<feature type="transmembrane region" description="Helical" evidence="1">
    <location>
        <begin position="32"/>
        <end position="53"/>
    </location>
</feature>
<reference evidence="3 4" key="1">
    <citation type="journal article" date="2015" name="Nature">
        <title>rRNA introns, odd ribosomes, and small enigmatic genomes across a large radiation of phyla.</title>
        <authorList>
            <person name="Brown C.T."/>
            <person name="Hug L.A."/>
            <person name="Thomas B.C."/>
            <person name="Sharon I."/>
            <person name="Castelle C.J."/>
            <person name="Singh A."/>
            <person name="Wilkins M.J."/>
            <person name="Williams K.H."/>
            <person name="Banfield J.F."/>
        </authorList>
    </citation>
    <scope>NUCLEOTIDE SEQUENCE [LARGE SCALE GENOMIC DNA]</scope>
</reference>
<keyword evidence="1" id="KW-0472">Membrane</keyword>
<evidence type="ECO:0000313" key="3">
    <source>
        <dbReference type="EMBL" id="KKQ79011.1"/>
    </source>
</evidence>
<keyword evidence="1" id="KW-0812">Transmembrane</keyword>
<dbReference type="AlphaFoldDB" id="A0A0G0NPI3"/>
<gene>
    <name evidence="3" type="ORF">US99_C0005G0003</name>
</gene>
<feature type="transmembrane region" description="Helical" evidence="1">
    <location>
        <begin position="65"/>
        <end position="84"/>
    </location>
</feature>
<dbReference type="PANTHER" id="PTHR14969:SF13">
    <property type="entry name" value="AT30094P"/>
    <property type="match status" value="1"/>
</dbReference>